<dbReference type="SUPFAM" id="SSF49899">
    <property type="entry name" value="Concanavalin A-like lectins/glucanases"/>
    <property type="match status" value="1"/>
</dbReference>
<gene>
    <name evidence="9" type="ORF">IRI77_17940</name>
</gene>
<protein>
    <recommendedName>
        <fullName evidence="2">beta-fructofuranosidase</fullName>
        <ecNumber evidence="2">3.2.1.26</ecNumber>
    </recommendedName>
</protein>
<feature type="domain" description="Glycosyl hydrolase family 32 N-terminal" evidence="7">
    <location>
        <begin position="34"/>
        <end position="323"/>
    </location>
</feature>
<dbReference type="InterPro" id="IPR001362">
    <property type="entry name" value="Glyco_hydro_32"/>
</dbReference>
<name>A0A7S7SMW4_PALFE</name>
<dbReference type="EC" id="3.2.1.26" evidence="2"/>
<dbReference type="InterPro" id="IPR051214">
    <property type="entry name" value="GH32_Enzymes"/>
</dbReference>
<dbReference type="GO" id="GO:0005975">
    <property type="term" value="P:carbohydrate metabolic process"/>
    <property type="evidence" value="ECO:0007669"/>
    <property type="project" value="InterPro"/>
</dbReference>
<dbReference type="InterPro" id="IPR013148">
    <property type="entry name" value="Glyco_hydro_32_N"/>
</dbReference>
<evidence type="ECO:0000256" key="2">
    <source>
        <dbReference type="ARBA" id="ARBA00012758"/>
    </source>
</evidence>
<dbReference type="Gene3D" id="2.115.10.20">
    <property type="entry name" value="Glycosyl hydrolase domain, family 43"/>
    <property type="match status" value="1"/>
</dbReference>
<evidence type="ECO:0000256" key="1">
    <source>
        <dbReference type="ARBA" id="ARBA00009902"/>
    </source>
</evidence>
<proteinExistence type="inferred from homology"/>
<keyword evidence="6" id="KW-0732">Signal</keyword>
<accession>A0A7S7SMW4</accession>
<dbReference type="CDD" id="cd08996">
    <property type="entry name" value="GH32_FFase"/>
    <property type="match status" value="1"/>
</dbReference>
<dbReference type="PROSITE" id="PS00609">
    <property type="entry name" value="GLYCOSYL_HYDROL_F32"/>
    <property type="match status" value="1"/>
</dbReference>
<dbReference type="SMART" id="SM00640">
    <property type="entry name" value="Glyco_32"/>
    <property type="match status" value="1"/>
</dbReference>
<dbReference type="RefSeq" id="WP_194453401.1">
    <property type="nucleotide sequence ID" value="NZ_CP063849.1"/>
</dbReference>
<evidence type="ECO:0000256" key="4">
    <source>
        <dbReference type="ARBA" id="ARBA00023295"/>
    </source>
</evidence>
<evidence type="ECO:0000256" key="6">
    <source>
        <dbReference type="SAM" id="SignalP"/>
    </source>
</evidence>
<dbReference type="InterPro" id="IPR023296">
    <property type="entry name" value="Glyco_hydro_beta-prop_sf"/>
</dbReference>
<keyword evidence="3 5" id="KW-0378">Hydrolase</keyword>
<dbReference type="PANTHER" id="PTHR43101:SF1">
    <property type="entry name" value="BETA-FRUCTOSIDASE"/>
    <property type="match status" value="1"/>
</dbReference>
<dbReference type="EMBL" id="CP063849">
    <property type="protein sequence ID" value="QOY91747.1"/>
    <property type="molecule type" value="Genomic_DNA"/>
</dbReference>
<dbReference type="Pfam" id="PF08244">
    <property type="entry name" value="Glyco_hydro_32C"/>
    <property type="match status" value="1"/>
</dbReference>
<dbReference type="SUPFAM" id="SSF75005">
    <property type="entry name" value="Arabinanase/levansucrase/invertase"/>
    <property type="match status" value="1"/>
</dbReference>
<comment type="similarity">
    <text evidence="1 5">Belongs to the glycosyl hydrolase 32 family.</text>
</comment>
<dbReference type="Proteomes" id="UP000593892">
    <property type="component" value="Chromosome"/>
</dbReference>
<dbReference type="Pfam" id="PF00251">
    <property type="entry name" value="Glyco_hydro_32N"/>
    <property type="match status" value="1"/>
</dbReference>
<keyword evidence="10" id="KW-1185">Reference proteome</keyword>
<evidence type="ECO:0000259" key="8">
    <source>
        <dbReference type="Pfam" id="PF08244"/>
    </source>
</evidence>
<dbReference type="InterPro" id="IPR013189">
    <property type="entry name" value="Glyco_hydro_32_C"/>
</dbReference>
<feature type="domain" description="Glycosyl hydrolase family 32 C-terminal" evidence="8">
    <location>
        <begin position="344"/>
        <end position="419"/>
    </location>
</feature>
<evidence type="ECO:0000259" key="7">
    <source>
        <dbReference type="Pfam" id="PF00251"/>
    </source>
</evidence>
<dbReference type="AlphaFoldDB" id="A0A7S7SMW4"/>
<evidence type="ECO:0000313" key="10">
    <source>
        <dbReference type="Proteomes" id="UP000593892"/>
    </source>
</evidence>
<evidence type="ECO:0000256" key="3">
    <source>
        <dbReference type="ARBA" id="ARBA00022801"/>
    </source>
</evidence>
<dbReference type="InterPro" id="IPR013320">
    <property type="entry name" value="ConA-like_dom_sf"/>
</dbReference>
<sequence length="446" mass="49293">MSQGWTRRTFLGSLSTTLFAATDLANDPDRPQYHFLPPSNWMNDPNAPVWFQGEYHMFYQYNPKAAQWDTMHWGHATSPDMLHWKHLPIALAPTPGGPDKDGCFTGCMVVENGKPVIVYTGVNPEVQCLARSEDLKAWTKHPGNPIIAAPPPGIDTPGFRDPHVWRDGEEWLLLIGAGFRGKGGTVLLYKSPDLIHWTYLKPLLTGEKLPGPADPVASGEMWECPDFFPVGNKWLLYVSTQGKVLYWLGTRKDRVFTPESNGVLVHGAGYAPKSCDASGKRRIIWAWLREQRSKADQLKAGWSGSMSLAVVPSLDKQGGLLLKPAVEYEKLRGKRLREAAHDDCCEIHVKLKGLKPFGLLRGGHEVLGFDPESHTLSVGRTEAPVPAGPVDLRIFLDGSVVEVFVNSKIWVTGRVYGGNQGLSMRGSPDSIESWALKPVSGDRLTT</sequence>
<dbReference type="PANTHER" id="PTHR43101">
    <property type="entry name" value="BETA-FRUCTOSIDASE"/>
    <property type="match status" value="1"/>
</dbReference>
<dbReference type="InterPro" id="IPR018053">
    <property type="entry name" value="Glyco_hydro_32_AS"/>
</dbReference>
<evidence type="ECO:0000256" key="5">
    <source>
        <dbReference type="RuleBase" id="RU362110"/>
    </source>
</evidence>
<reference evidence="9 10" key="1">
    <citation type="submission" date="2020-10" db="EMBL/GenBank/DDBJ databases">
        <title>Complete genome sequence of Paludibaculum fermentans P105T, a facultatively anaerobic acidobacterium capable of dissimilatory Fe(III) reduction.</title>
        <authorList>
            <person name="Dedysh S.N."/>
            <person name="Beletsky A.V."/>
            <person name="Kulichevskaya I.S."/>
            <person name="Mardanov A.V."/>
            <person name="Ravin N.V."/>
        </authorList>
    </citation>
    <scope>NUCLEOTIDE SEQUENCE [LARGE SCALE GENOMIC DNA]</scope>
    <source>
        <strain evidence="9 10">P105</strain>
    </source>
</reference>
<dbReference type="GO" id="GO:0004564">
    <property type="term" value="F:beta-fructofuranosidase activity"/>
    <property type="evidence" value="ECO:0007669"/>
    <property type="project" value="UniProtKB-EC"/>
</dbReference>
<feature type="signal peptide" evidence="6">
    <location>
        <begin position="1"/>
        <end position="20"/>
    </location>
</feature>
<organism evidence="9 10">
    <name type="scientific">Paludibaculum fermentans</name>
    <dbReference type="NCBI Taxonomy" id="1473598"/>
    <lineage>
        <taxon>Bacteria</taxon>
        <taxon>Pseudomonadati</taxon>
        <taxon>Acidobacteriota</taxon>
        <taxon>Terriglobia</taxon>
        <taxon>Bryobacterales</taxon>
        <taxon>Bryobacteraceae</taxon>
        <taxon>Paludibaculum</taxon>
    </lineage>
</organism>
<keyword evidence="4 5" id="KW-0326">Glycosidase</keyword>
<feature type="chain" id="PRO_5032393462" description="beta-fructofuranosidase" evidence="6">
    <location>
        <begin position="21"/>
        <end position="446"/>
    </location>
</feature>
<dbReference type="KEGG" id="pfer:IRI77_17940"/>
<dbReference type="Gene3D" id="2.60.120.560">
    <property type="entry name" value="Exo-inulinase, domain 1"/>
    <property type="match status" value="1"/>
</dbReference>
<evidence type="ECO:0000313" key="9">
    <source>
        <dbReference type="EMBL" id="QOY91747.1"/>
    </source>
</evidence>